<gene>
    <name evidence="1" type="ORF">EUTSA_v10009258mg</name>
</gene>
<reference evidence="1 2" key="1">
    <citation type="journal article" date="2013" name="Front. Plant Sci.">
        <title>The Reference Genome of the Halophytic Plant Eutrema salsugineum.</title>
        <authorList>
            <person name="Yang R."/>
            <person name="Jarvis D.E."/>
            <person name="Chen H."/>
            <person name="Beilstein M.A."/>
            <person name="Grimwood J."/>
            <person name="Jenkins J."/>
            <person name="Shu S."/>
            <person name="Prochnik S."/>
            <person name="Xin M."/>
            <person name="Ma C."/>
            <person name="Schmutz J."/>
            <person name="Wing R.A."/>
            <person name="Mitchell-Olds T."/>
            <person name="Schumaker K.S."/>
            <person name="Wang X."/>
        </authorList>
    </citation>
    <scope>NUCLEOTIDE SEQUENCE [LARGE SCALE GENOMIC DNA]</scope>
</reference>
<dbReference type="KEGG" id="eus:EUTSA_v10009258mg"/>
<proteinExistence type="predicted"/>
<dbReference type="EMBL" id="KI517683">
    <property type="protein sequence ID" value="ESQ34065.1"/>
    <property type="molecule type" value="Genomic_DNA"/>
</dbReference>
<evidence type="ECO:0000313" key="2">
    <source>
        <dbReference type="Proteomes" id="UP000030689"/>
    </source>
</evidence>
<dbReference type="Proteomes" id="UP000030689">
    <property type="component" value="Unassembled WGS sequence"/>
</dbReference>
<organism evidence="1 2">
    <name type="scientific">Eutrema salsugineum</name>
    <name type="common">Saltwater cress</name>
    <name type="synonym">Sisymbrium salsugineum</name>
    <dbReference type="NCBI Taxonomy" id="72664"/>
    <lineage>
        <taxon>Eukaryota</taxon>
        <taxon>Viridiplantae</taxon>
        <taxon>Streptophyta</taxon>
        <taxon>Embryophyta</taxon>
        <taxon>Tracheophyta</taxon>
        <taxon>Spermatophyta</taxon>
        <taxon>Magnoliopsida</taxon>
        <taxon>eudicotyledons</taxon>
        <taxon>Gunneridae</taxon>
        <taxon>Pentapetalae</taxon>
        <taxon>rosids</taxon>
        <taxon>malvids</taxon>
        <taxon>Brassicales</taxon>
        <taxon>Brassicaceae</taxon>
        <taxon>Eutremeae</taxon>
        <taxon>Eutrema</taxon>
    </lineage>
</organism>
<dbReference type="STRING" id="72664.V4K8W9"/>
<sequence length="73" mass="8053">MAASYPSTDFFSSTGSVKALNMLEKDMVERLTTDKSVLQDQILQDTNRFRPFYGNAFSASSCGFNSESFHIGG</sequence>
<evidence type="ECO:0000313" key="1">
    <source>
        <dbReference type="EMBL" id="ESQ34065.1"/>
    </source>
</evidence>
<dbReference type="AlphaFoldDB" id="V4K8W9"/>
<accession>V4K8W9</accession>
<name>V4K8W9_EUTSA</name>
<keyword evidence="2" id="KW-1185">Reference proteome</keyword>
<dbReference type="Gramene" id="ESQ34065">
    <property type="protein sequence ID" value="ESQ34065"/>
    <property type="gene ID" value="EUTSA_v10009258mg"/>
</dbReference>
<protein>
    <submittedName>
        <fullName evidence="1">Uncharacterized protein</fullName>
    </submittedName>
</protein>